<feature type="transmembrane region" description="Helical" evidence="6">
    <location>
        <begin position="264"/>
        <end position="282"/>
    </location>
</feature>
<feature type="transmembrane region" description="Helical" evidence="6">
    <location>
        <begin position="313"/>
        <end position="332"/>
    </location>
</feature>
<feature type="transmembrane region" description="Helical" evidence="6">
    <location>
        <begin position="86"/>
        <end position="104"/>
    </location>
</feature>
<sequence length="374" mass="40845">MPSQVMTQQETREIITPYAFKVADDLLGTPLASPTRRGIALLLDLLLVAMLATVNSLILAALFCWMFWHASSRLHARSPEKRRSNLALRIASLFMLFIFAFGLFEALAPEDENSGGSTTVMSAAQGLAVVALTTKHLTGIASLKDDIAGGVCQPALNCWTTAGQALADDLADAELPKSSAKELIKEFVRATSDSLDKPERKQLETDLLARYTEKFQSAEVETQTADTSVTADEAPSERANEVIHQKSAEDYSVIKWAKGLAEDLGLGFGWAAFYFSVFTAWWQGQTPAKKLLGIRVIKLDGKGLNLWESFGRYGGYGAGVATGLLGFLQIYWDANRQAIQDKISETLVVDLRKPKVVLSEQQVATLEHQSQAAN</sequence>
<dbReference type="Pfam" id="PF06271">
    <property type="entry name" value="RDD"/>
    <property type="match status" value="1"/>
</dbReference>
<evidence type="ECO:0000313" key="9">
    <source>
        <dbReference type="Proteomes" id="UP000663992"/>
    </source>
</evidence>
<evidence type="ECO:0000256" key="6">
    <source>
        <dbReference type="SAM" id="Phobius"/>
    </source>
</evidence>
<organism evidence="8 9">
    <name type="scientific">Bowmanella yangjiangensis</name>
    <dbReference type="NCBI Taxonomy" id="2811230"/>
    <lineage>
        <taxon>Bacteria</taxon>
        <taxon>Pseudomonadati</taxon>
        <taxon>Pseudomonadota</taxon>
        <taxon>Gammaproteobacteria</taxon>
        <taxon>Alteromonadales</taxon>
        <taxon>Alteromonadaceae</taxon>
        <taxon>Bowmanella</taxon>
    </lineage>
</organism>
<evidence type="ECO:0000256" key="1">
    <source>
        <dbReference type="ARBA" id="ARBA00004651"/>
    </source>
</evidence>
<dbReference type="PANTHER" id="PTHR36115:SF6">
    <property type="entry name" value="PROLINE-RICH ANTIGEN HOMOLOG"/>
    <property type="match status" value="1"/>
</dbReference>
<feature type="transmembrane region" description="Helical" evidence="6">
    <location>
        <begin position="39"/>
        <end position="65"/>
    </location>
</feature>
<proteinExistence type="predicted"/>
<name>A0ABS3CUA2_9ALTE</name>
<evidence type="ECO:0000259" key="7">
    <source>
        <dbReference type="Pfam" id="PF06271"/>
    </source>
</evidence>
<dbReference type="RefSeq" id="WP_206593717.1">
    <property type="nucleotide sequence ID" value="NZ_JAFKCS010000006.1"/>
</dbReference>
<dbReference type="EMBL" id="JAFKCS010000006">
    <property type="protein sequence ID" value="MBN7819880.1"/>
    <property type="molecule type" value="Genomic_DNA"/>
</dbReference>
<comment type="caution">
    <text evidence="8">The sequence shown here is derived from an EMBL/GenBank/DDBJ whole genome shotgun (WGS) entry which is preliminary data.</text>
</comment>
<gene>
    <name evidence="8" type="ORF">J0A65_08380</name>
</gene>
<dbReference type="InterPro" id="IPR010432">
    <property type="entry name" value="RDD"/>
</dbReference>
<keyword evidence="9" id="KW-1185">Reference proteome</keyword>
<comment type="subcellular location">
    <subcellularLocation>
        <location evidence="1">Cell membrane</location>
        <topology evidence="1">Multi-pass membrane protein</topology>
    </subcellularLocation>
</comment>
<keyword evidence="3 6" id="KW-0812">Transmembrane</keyword>
<evidence type="ECO:0000256" key="5">
    <source>
        <dbReference type="ARBA" id="ARBA00023136"/>
    </source>
</evidence>
<dbReference type="InterPro" id="IPR051791">
    <property type="entry name" value="Pra-immunoreactive"/>
</dbReference>
<evidence type="ECO:0000313" key="8">
    <source>
        <dbReference type="EMBL" id="MBN7819880.1"/>
    </source>
</evidence>
<evidence type="ECO:0000256" key="4">
    <source>
        <dbReference type="ARBA" id="ARBA00022989"/>
    </source>
</evidence>
<evidence type="ECO:0000256" key="2">
    <source>
        <dbReference type="ARBA" id="ARBA00022475"/>
    </source>
</evidence>
<protein>
    <submittedName>
        <fullName evidence="8">RDD family protein</fullName>
    </submittedName>
</protein>
<feature type="transmembrane region" description="Helical" evidence="6">
    <location>
        <begin position="116"/>
        <end position="134"/>
    </location>
</feature>
<feature type="domain" description="RDD" evidence="7">
    <location>
        <begin position="266"/>
        <end position="344"/>
    </location>
</feature>
<evidence type="ECO:0000256" key="3">
    <source>
        <dbReference type="ARBA" id="ARBA00022692"/>
    </source>
</evidence>
<accession>A0ABS3CUA2</accession>
<keyword evidence="5 6" id="KW-0472">Membrane</keyword>
<dbReference type="PANTHER" id="PTHR36115">
    <property type="entry name" value="PROLINE-RICH ANTIGEN HOMOLOG-RELATED"/>
    <property type="match status" value="1"/>
</dbReference>
<keyword evidence="4 6" id="KW-1133">Transmembrane helix</keyword>
<dbReference type="Proteomes" id="UP000663992">
    <property type="component" value="Unassembled WGS sequence"/>
</dbReference>
<reference evidence="8 9" key="1">
    <citation type="submission" date="2021-03" db="EMBL/GenBank/DDBJ databases">
        <title>novel species isolated from a fishpond in China.</title>
        <authorList>
            <person name="Lu H."/>
            <person name="Cai Z."/>
        </authorList>
    </citation>
    <scope>NUCLEOTIDE SEQUENCE [LARGE SCALE GENOMIC DNA]</scope>
    <source>
        <strain evidence="8 9">Y57</strain>
    </source>
</reference>
<keyword evidence="2" id="KW-1003">Cell membrane</keyword>